<dbReference type="SUPFAM" id="SSF64268">
    <property type="entry name" value="PX domain"/>
    <property type="match status" value="1"/>
</dbReference>
<dbReference type="PANTHER" id="PTHR23176">
    <property type="entry name" value="RHO/RAC/CDC GTPASE-ACTIVATING PROTEIN"/>
    <property type="match status" value="1"/>
</dbReference>
<dbReference type="InterPro" id="IPR008936">
    <property type="entry name" value="Rho_GTPase_activation_prot"/>
</dbReference>
<dbReference type="Gene3D" id="2.30.29.30">
    <property type="entry name" value="Pleckstrin-homology domain (PH domain)/Phosphotyrosine-binding domain (PTB)"/>
    <property type="match status" value="1"/>
</dbReference>
<dbReference type="GO" id="GO:0007165">
    <property type="term" value="P:signal transduction"/>
    <property type="evidence" value="ECO:0007669"/>
    <property type="project" value="InterPro"/>
</dbReference>
<dbReference type="CDD" id="cd13277">
    <property type="entry name" value="PH_Bem3"/>
    <property type="match status" value="1"/>
</dbReference>
<dbReference type="Pfam" id="PF01894">
    <property type="entry name" value="YjbQ"/>
    <property type="match status" value="1"/>
</dbReference>
<dbReference type="SMART" id="SM00233">
    <property type="entry name" value="PH"/>
    <property type="match status" value="1"/>
</dbReference>
<dbReference type="PROSITE" id="PS50195">
    <property type="entry name" value="PX"/>
    <property type="match status" value="1"/>
</dbReference>
<dbReference type="InterPro" id="IPR000198">
    <property type="entry name" value="RhoGAP_dom"/>
</dbReference>
<keyword evidence="3" id="KW-1133">Transmembrane helix</keyword>
<feature type="region of interest" description="Disordered" evidence="2">
    <location>
        <begin position="1080"/>
        <end position="1189"/>
    </location>
</feature>
<keyword evidence="3" id="KW-0812">Transmembrane</keyword>
<feature type="compositionally biased region" description="Polar residues" evidence="2">
    <location>
        <begin position="690"/>
        <end position="714"/>
    </location>
</feature>
<feature type="domain" description="PX" evidence="5">
    <location>
        <begin position="427"/>
        <end position="559"/>
    </location>
</feature>
<dbReference type="InterPro" id="IPR011993">
    <property type="entry name" value="PH-like_dom_sf"/>
</dbReference>
<feature type="compositionally biased region" description="Polar residues" evidence="2">
    <location>
        <begin position="158"/>
        <end position="184"/>
    </location>
</feature>
<feature type="compositionally biased region" description="Low complexity" evidence="2">
    <location>
        <begin position="768"/>
        <end position="782"/>
    </location>
</feature>
<keyword evidence="3" id="KW-0472">Membrane</keyword>
<reference evidence="7" key="1">
    <citation type="submission" date="2023-10" db="EMBL/GenBank/DDBJ databases">
        <authorList>
            <person name="Guldener U."/>
        </authorList>
    </citation>
    <scope>NUCLEOTIDE SEQUENCE</scope>
    <source>
        <strain evidence="7">Mp4</strain>
    </source>
</reference>
<dbReference type="InterPro" id="IPR036871">
    <property type="entry name" value="PX_dom_sf"/>
</dbReference>
<dbReference type="InterPro" id="IPR050729">
    <property type="entry name" value="Rho-GAP"/>
</dbReference>
<name>A0AAJ4XI36_9BASI</name>
<feature type="compositionally biased region" description="Polar residues" evidence="2">
    <location>
        <begin position="122"/>
        <end position="132"/>
    </location>
</feature>
<feature type="compositionally biased region" description="Polar residues" evidence="2">
    <location>
        <begin position="24"/>
        <end position="47"/>
    </location>
</feature>
<sequence>MASAPTRPPRSGIEIAMDLAAADANSTASHGSSSRYTPAAGTRSTGTPAPAPIALADVLARSNADHVAALDQVLAERNQFCLENAKLSSENVRIWNLMGRIRKENESLKARCAELERLYSVPPSTNKGSPLSSAMGPTPGSPAGNRRRLPHAIEGERSSSPLSSPRHGGQNSRSDLEQRISSAGQAAPAVEAYRGAQEPVNPSFGSAATAVEMAPARSNANGTSHNHDSPITSVDQGPSRNTNPVDTGVERGTNSGSQASIMQQRAAAQAQAQFMSLARPSQGQDELANSMISHESGDFEAIDRSSASGTDDNSHQIGMIPQPTANERLRTPAQQGYPSPSGVPASPYQQNVERVAEQERSLLASGPNRNRAEVTPTMIPSSASTRSLVHKVVSEDRISRSSGSRRSKDDVKKRILAPRLDSSLLRVASVKIQGTNYRSPDRGKESISFLIAVDILHPPASWGLNSMASGEPTPPTSWTIEKSYSDIVGLDAKLRSKVGKKAAQRLAPLPDKALFKDHAPAKVDQRKALLEIYLQSLMVLELPDKDEVCTFLCTDVVPNRNRDPLSISKEGFLTKKGQNLGRWVTRFYVLRNSYLSYFETRGGALIGSIKIREAQIGRQQKSSASSEQDENAYRHAFLILEKREGSHEETPHIARHVLCAESDEERDDWVDVLVRVIAELDGNSVDDLPSSPTQAMSKMSLSQHPTTPGRDNSGYNTRLPDAIFSPSADTSVRQFAGDTDRAGSMGQESSRNFSVRMNSIDSTATGKPASSTAATSIPPSASYRSFQEPRSPVSTRTADLHDPPGSPGLRTEPLGRGKASISGPINGAPIPAGYKFGARDDVPSDSKKDDKKRFWQGFRGFGGHDKHQREPRPVFGVPLAESIAISSIHEGMALPSVVYRCIEYLEKRNAFMEEGIYRLSGSSAVIKTLKDRFNMEGDVDLLAENQYYDPHAIAGLLKTFLRELPTSVLTRELHMDFMRVNELQERAERVNELGHLVSQLPLANYSLLRTLCSHLIKIIEHSDVNKMTMRNVGIVFSPTLAIGAGIFALFLTEFDSVFETDANGEPAPKRIEEEVAAVESFDQGAEAEENPNRNKRNSVQYRESQAEKLLGLEGRSLSHRVDEDMEGIPDDAGAESWAEDEDNQHLSQHNGSEGQIHNSNDDDSTLYSQSPHAPIDKRQARRRLKAQHRAGQYGDPTYITLLVLALALLYWLLPVPGIFELLYGRSKNRSAHTCACDNAAAVKIEPAMPWQKQFTLSSRSKGCHLVTNEVMPHIEEGLKGVKVGILTLFIQHTSAALSLNENFDRDVRTDMDMALDKVVPESLPWKHTDEGPDDSVSHTKASLIGPSITIPITDGRLNVGTWQGFYLCEFRKLAHKRKIVATIVP</sequence>
<feature type="domain" description="Rho-GAP" evidence="6">
    <location>
        <begin position="877"/>
        <end position="1078"/>
    </location>
</feature>
<evidence type="ECO:0000259" key="6">
    <source>
        <dbReference type="PROSITE" id="PS50238"/>
    </source>
</evidence>
<dbReference type="InterPro" id="IPR001849">
    <property type="entry name" value="PH_domain"/>
</dbReference>
<feature type="compositionally biased region" description="Acidic residues" evidence="2">
    <location>
        <begin position="1123"/>
        <end position="1142"/>
    </location>
</feature>
<dbReference type="GO" id="GO:0005737">
    <property type="term" value="C:cytoplasm"/>
    <property type="evidence" value="ECO:0007669"/>
    <property type="project" value="TreeGrafter"/>
</dbReference>
<feature type="compositionally biased region" description="Low complexity" evidence="2">
    <location>
        <begin position="258"/>
        <end position="267"/>
    </location>
</feature>
<dbReference type="InterPro" id="IPR001683">
    <property type="entry name" value="PX_dom"/>
</dbReference>
<feature type="compositionally biased region" description="Polar residues" evidence="2">
    <location>
        <begin position="218"/>
        <end position="245"/>
    </location>
</feature>
<dbReference type="PANTHER" id="PTHR23176:SF129">
    <property type="entry name" value="RHO GTPASE ACTIVATING PROTEIN AT 16F, ISOFORM E-RELATED"/>
    <property type="match status" value="1"/>
</dbReference>
<dbReference type="Pfam" id="PF00169">
    <property type="entry name" value="PH"/>
    <property type="match status" value="1"/>
</dbReference>
<feature type="compositionally biased region" description="Basic residues" evidence="2">
    <location>
        <begin position="1179"/>
        <end position="1188"/>
    </location>
</feature>
<dbReference type="EMBL" id="OAPG01000002">
    <property type="protein sequence ID" value="SNX82437.1"/>
    <property type="molecule type" value="Genomic_DNA"/>
</dbReference>
<dbReference type="Proteomes" id="UP001294444">
    <property type="component" value="Unassembled WGS sequence"/>
</dbReference>
<dbReference type="SUPFAM" id="SSF48350">
    <property type="entry name" value="GTPase activation domain, GAP"/>
    <property type="match status" value="1"/>
</dbReference>
<feature type="transmembrane region" description="Helical" evidence="3">
    <location>
        <begin position="1198"/>
        <end position="1223"/>
    </location>
</feature>
<dbReference type="SUPFAM" id="SSF111038">
    <property type="entry name" value="YjbQ-like"/>
    <property type="match status" value="1"/>
</dbReference>
<dbReference type="Gene3D" id="3.30.1520.10">
    <property type="entry name" value="Phox-like domain"/>
    <property type="match status" value="1"/>
</dbReference>
<gene>
    <name evidence="7" type="ORF">MEPE_01143</name>
</gene>
<dbReference type="SUPFAM" id="SSF50729">
    <property type="entry name" value="PH domain-like"/>
    <property type="match status" value="1"/>
</dbReference>
<feature type="region of interest" description="Disordered" evidence="2">
    <location>
        <begin position="120"/>
        <end position="188"/>
    </location>
</feature>
<feature type="region of interest" description="Disordered" evidence="2">
    <location>
        <begin position="382"/>
        <end position="411"/>
    </location>
</feature>
<dbReference type="SMART" id="SM00324">
    <property type="entry name" value="RhoGAP"/>
    <property type="match status" value="1"/>
</dbReference>
<proteinExistence type="predicted"/>
<feature type="region of interest" description="Disordered" evidence="2">
    <location>
        <begin position="683"/>
        <end position="714"/>
    </location>
</feature>
<evidence type="ECO:0000256" key="2">
    <source>
        <dbReference type="SAM" id="MobiDB-lite"/>
    </source>
</evidence>
<keyword evidence="1" id="KW-0343">GTPase activation</keyword>
<dbReference type="PROSITE" id="PS50238">
    <property type="entry name" value="RHOGAP"/>
    <property type="match status" value="1"/>
</dbReference>
<evidence type="ECO:0000259" key="4">
    <source>
        <dbReference type="PROSITE" id="PS50003"/>
    </source>
</evidence>
<evidence type="ECO:0000256" key="3">
    <source>
        <dbReference type="SAM" id="Phobius"/>
    </source>
</evidence>
<dbReference type="GO" id="GO:0035091">
    <property type="term" value="F:phosphatidylinositol binding"/>
    <property type="evidence" value="ECO:0007669"/>
    <property type="project" value="InterPro"/>
</dbReference>
<dbReference type="CDD" id="cd04400">
    <property type="entry name" value="RhoGAP_fBEM3"/>
    <property type="match status" value="1"/>
</dbReference>
<feature type="region of interest" description="Disordered" evidence="2">
    <location>
        <begin position="761"/>
        <end position="813"/>
    </location>
</feature>
<evidence type="ECO:0000256" key="1">
    <source>
        <dbReference type="ARBA" id="ARBA00022468"/>
    </source>
</evidence>
<dbReference type="Gene3D" id="2.60.120.460">
    <property type="entry name" value="YjbQ-like"/>
    <property type="match status" value="1"/>
</dbReference>
<organism evidence="7 8">
    <name type="scientific">Melanopsichium pennsylvanicum</name>
    <dbReference type="NCBI Taxonomy" id="63383"/>
    <lineage>
        <taxon>Eukaryota</taxon>
        <taxon>Fungi</taxon>
        <taxon>Dikarya</taxon>
        <taxon>Basidiomycota</taxon>
        <taxon>Ustilaginomycotina</taxon>
        <taxon>Ustilaginomycetes</taxon>
        <taxon>Ustilaginales</taxon>
        <taxon>Ustilaginaceae</taxon>
        <taxon>Melanopsichium</taxon>
    </lineage>
</organism>
<protein>
    <submittedName>
        <fullName evidence="7">Related to BEM3 - GTPase-activating protein</fullName>
    </submittedName>
</protein>
<feature type="domain" description="PH" evidence="4">
    <location>
        <begin position="566"/>
        <end position="678"/>
    </location>
</feature>
<dbReference type="GO" id="GO:0005096">
    <property type="term" value="F:GTPase activator activity"/>
    <property type="evidence" value="ECO:0007669"/>
    <property type="project" value="UniProtKB-KW"/>
</dbReference>
<evidence type="ECO:0000313" key="8">
    <source>
        <dbReference type="Proteomes" id="UP001294444"/>
    </source>
</evidence>
<evidence type="ECO:0000313" key="7">
    <source>
        <dbReference type="EMBL" id="SNX82437.1"/>
    </source>
</evidence>
<feature type="region of interest" description="Disordered" evidence="2">
    <location>
        <begin position="24"/>
        <end position="48"/>
    </location>
</feature>
<dbReference type="FunFam" id="1.10.555.10:FF:000049">
    <property type="entry name" value="Related to BEM3-GTPase-activating protein"/>
    <property type="match status" value="1"/>
</dbReference>
<feature type="compositionally biased region" description="Polar residues" evidence="2">
    <location>
        <begin position="1145"/>
        <end position="1158"/>
    </location>
</feature>
<dbReference type="Gene3D" id="1.10.555.10">
    <property type="entry name" value="Rho GTPase activation protein"/>
    <property type="match status" value="1"/>
</dbReference>
<dbReference type="Pfam" id="PF00787">
    <property type="entry name" value="PX"/>
    <property type="match status" value="1"/>
</dbReference>
<dbReference type="PROSITE" id="PS50003">
    <property type="entry name" value="PH_DOMAIN"/>
    <property type="match status" value="1"/>
</dbReference>
<dbReference type="FunFam" id="3.30.1520.10:FF:000066">
    <property type="entry name" value="Related to BEM3-GTPase-activating protein"/>
    <property type="match status" value="1"/>
</dbReference>
<keyword evidence="8" id="KW-1185">Reference proteome</keyword>
<feature type="region of interest" description="Disordered" evidence="2">
    <location>
        <begin position="217"/>
        <end position="267"/>
    </location>
</feature>
<evidence type="ECO:0000259" key="5">
    <source>
        <dbReference type="PROSITE" id="PS50195"/>
    </source>
</evidence>
<comment type="caution">
    <text evidence="7">The sequence shown here is derived from an EMBL/GenBank/DDBJ whole genome shotgun (WGS) entry which is preliminary data.</text>
</comment>
<dbReference type="CDD" id="cd06093">
    <property type="entry name" value="PX_domain"/>
    <property type="match status" value="1"/>
</dbReference>
<dbReference type="InterPro" id="IPR001602">
    <property type="entry name" value="UPF0047_YjbQ-like"/>
</dbReference>
<dbReference type="Pfam" id="PF00620">
    <property type="entry name" value="RhoGAP"/>
    <property type="match status" value="1"/>
</dbReference>
<dbReference type="InterPro" id="IPR035917">
    <property type="entry name" value="YjbQ-like_sf"/>
</dbReference>
<accession>A0AAJ4XI36</accession>
<dbReference type="NCBIfam" id="TIGR00149">
    <property type="entry name" value="TIGR00149_YjbQ"/>
    <property type="match status" value="1"/>
</dbReference>